<evidence type="ECO:0008006" key="3">
    <source>
        <dbReference type="Google" id="ProtNLM"/>
    </source>
</evidence>
<dbReference type="EMBL" id="JAHWDF010000002">
    <property type="protein sequence ID" value="MBW2960746.1"/>
    <property type="molecule type" value="Genomic_DNA"/>
</dbReference>
<keyword evidence="2" id="KW-1185">Reference proteome</keyword>
<comment type="caution">
    <text evidence="1">The sequence shown here is derived from an EMBL/GenBank/DDBJ whole genome shotgun (WGS) entry which is preliminary data.</text>
</comment>
<evidence type="ECO:0000313" key="1">
    <source>
        <dbReference type="EMBL" id="MBW2960746.1"/>
    </source>
</evidence>
<protein>
    <recommendedName>
        <fullName evidence="3">Lipoprotein</fullName>
    </recommendedName>
</protein>
<dbReference type="RefSeq" id="WP_219039027.1">
    <property type="nucleotide sequence ID" value="NZ_JAHWDF010000002.1"/>
</dbReference>
<dbReference type="Proteomes" id="UP000719267">
    <property type="component" value="Unassembled WGS sequence"/>
</dbReference>
<gene>
    <name evidence="1" type="ORF">KW502_02880</name>
</gene>
<name>A0ABS6VZP6_9FLAO</name>
<proteinExistence type="predicted"/>
<evidence type="ECO:0000313" key="2">
    <source>
        <dbReference type="Proteomes" id="UP000719267"/>
    </source>
</evidence>
<organism evidence="1 2">
    <name type="scientific">Mesonia aestuariivivens</name>
    <dbReference type="NCBI Taxonomy" id="2796128"/>
    <lineage>
        <taxon>Bacteria</taxon>
        <taxon>Pseudomonadati</taxon>
        <taxon>Bacteroidota</taxon>
        <taxon>Flavobacteriia</taxon>
        <taxon>Flavobacteriales</taxon>
        <taxon>Flavobacteriaceae</taxon>
        <taxon>Mesonia</taxon>
    </lineage>
</organism>
<dbReference type="PROSITE" id="PS51257">
    <property type="entry name" value="PROKAR_LIPOPROTEIN"/>
    <property type="match status" value="1"/>
</dbReference>
<sequence>MRIPRQLSFLNLTVLVLIIISCSSTKQVSNWRKPASEDVKLHKVLVLGMTNNVTIREHFEQQLTATLLKNGINAEGSLSFFKDDMKTIPQTMEAWLPYINQLEEQKFDSVLITKVIGETGKDSKSAIIRYYNEFFGSFKEDVTKNKELYSAEEGFKDYTVHRVASNLYCICEKNEEEDLIWKINIDIKQAFDSDYLVSEGLKLFTKEFIEDLKEEEIFVTE</sequence>
<accession>A0ABS6VZP6</accession>
<reference evidence="1 2" key="1">
    <citation type="submission" date="2021-07" db="EMBL/GenBank/DDBJ databases">
        <title>Mesonia aestuariivivens sp. nov., isolated from a tidal flat.</title>
        <authorList>
            <person name="Kim Y.-O."/>
            <person name="Yoon J.-H."/>
        </authorList>
    </citation>
    <scope>NUCLEOTIDE SEQUENCE [LARGE SCALE GENOMIC DNA]</scope>
    <source>
        <strain evidence="1 2">JHPTF-M18</strain>
    </source>
</reference>